<proteinExistence type="predicted"/>
<organism evidence="2 3">
    <name type="scientific">Puccinia graminis f. sp. tritici</name>
    <dbReference type="NCBI Taxonomy" id="56615"/>
    <lineage>
        <taxon>Eukaryota</taxon>
        <taxon>Fungi</taxon>
        <taxon>Dikarya</taxon>
        <taxon>Basidiomycota</taxon>
        <taxon>Pucciniomycotina</taxon>
        <taxon>Pucciniomycetes</taxon>
        <taxon>Pucciniales</taxon>
        <taxon>Pucciniaceae</taxon>
        <taxon>Puccinia</taxon>
    </lineage>
</organism>
<accession>A0A5B0PPQ5</accession>
<dbReference type="AlphaFoldDB" id="A0A5B0PPQ5"/>
<dbReference type="Proteomes" id="UP000325313">
    <property type="component" value="Unassembled WGS sequence"/>
</dbReference>
<protein>
    <submittedName>
        <fullName evidence="2">Uncharacterized protein</fullName>
    </submittedName>
</protein>
<feature type="region of interest" description="Disordered" evidence="1">
    <location>
        <begin position="9"/>
        <end position="85"/>
    </location>
</feature>
<evidence type="ECO:0000256" key="1">
    <source>
        <dbReference type="SAM" id="MobiDB-lite"/>
    </source>
</evidence>
<name>A0A5B0PPQ5_PUCGR</name>
<sequence>MATIFKTFTNLYPDNETSSHNPRGGSLIKPATKDVTKNERNEKRRTATPSIANRISHPTGPKLLARINQNHNEPLPEPETITSHP</sequence>
<reference evidence="2 3" key="1">
    <citation type="submission" date="2019-05" db="EMBL/GenBank/DDBJ databases">
        <title>Emergence of the Ug99 lineage of the wheat stem rust pathogen through somatic hybridization.</title>
        <authorList>
            <person name="Li F."/>
            <person name="Upadhyaya N.M."/>
            <person name="Sperschneider J."/>
            <person name="Matny O."/>
            <person name="Nguyen-Phuc H."/>
            <person name="Mago R."/>
            <person name="Raley C."/>
            <person name="Miller M.E."/>
            <person name="Silverstein K.A.T."/>
            <person name="Henningsen E."/>
            <person name="Hirsch C.D."/>
            <person name="Visser B."/>
            <person name="Pretorius Z.A."/>
            <person name="Steffenson B.J."/>
            <person name="Schwessinger B."/>
            <person name="Dodds P.N."/>
            <person name="Figueroa M."/>
        </authorList>
    </citation>
    <scope>NUCLEOTIDE SEQUENCE [LARGE SCALE GENOMIC DNA]</scope>
    <source>
        <strain evidence="2 3">Ug99</strain>
    </source>
</reference>
<comment type="caution">
    <text evidence="2">The sequence shown here is derived from an EMBL/GenBank/DDBJ whole genome shotgun (WGS) entry which is preliminary data.</text>
</comment>
<evidence type="ECO:0000313" key="3">
    <source>
        <dbReference type="Proteomes" id="UP000325313"/>
    </source>
</evidence>
<evidence type="ECO:0000313" key="2">
    <source>
        <dbReference type="EMBL" id="KAA1102630.1"/>
    </source>
</evidence>
<dbReference type="EMBL" id="VDEP01000337">
    <property type="protein sequence ID" value="KAA1102630.1"/>
    <property type="molecule type" value="Genomic_DNA"/>
</dbReference>
<feature type="compositionally biased region" description="Polar residues" evidence="1">
    <location>
        <begin position="9"/>
        <end position="21"/>
    </location>
</feature>
<gene>
    <name evidence="2" type="ORF">PGTUg99_025922</name>
</gene>
<feature type="compositionally biased region" description="Basic and acidic residues" evidence="1">
    <location>
        <begin position="31"/>
        <end position="45"/>
    </location>
</feature>